<accession>A0A0E9VNG7</accession>
<proteinExistence type="predicted"/>
<evidence type="ECO:0000313" key="1">
    <source>
        <dbReference type="EMBL" id="JAH78758.1"/>
    </source>
</evidence>
<dbReference type="AlphaFoldDB" id="A0A0E9VNG7"/>
<dbReference type="EMBL" id="GBXM01029819">
    <property type="protein sequence ID" value="JAH78758.1"/>
    <property type="molecule type" value="Transcribed_RNA"/>
</dbReference>
<protein>
    <submittedName>
        <fullName evidence="1">Uncharacterized protein</fullName>
    </submittedName>
</protein>
<organism evidence="1">
    <name type="scientific">Anguilla anguilla</name>
    <name type="common">European freshwater eel</name>
    <name type="synonym">Muraena anguilla</name>
    <dbReference type="NCBI Taxonomy" id="7936"/>
    <lineage>
        <taxon>Eukaryota</taxon>
        <taxon>Metazoa</taxon>
        <taxon>Chordata</taxon>
        <taxon>Craniata</taxon>
        <taxon>Vertebrata</taxon>
        <taxon>Euteleostomi</taxon>
        <taxon>Actinopterygii</taxon>
        <taxon>Neopterygii</taxon>
        <taxon>Teleostei</taxon>
        <taxon>Anguilliformes</taxon>
        <taxon>Anguillidae</taxon>
        <taxon>Anguilla</taxon>
    </lineage>
</organism>
<sequence length="18" mass="2023">MDTMDPFELDKIVSSTHG</sequence>
<reference evidence="1" key="2">
    <citation type="journal article" date="2015" name="Fish Shellfish Immunol.">
        <title>Early steps in the European eel (Anguilla anguilla)-Vibrio vulnificus interaction in the gills: Role of the RtxA13 toxin.</title>
        <authorList>
            <person name="Callol A."/>
            <person name="Pajuelo D."/>
            <person name="Ebbesson L."/>
            <person name="Teles M."/>
            <person name="MacKenzie S."/>
            <person name="Amaro C."/>
        </authorList>
    </citation>
    <scope>NUCLEOTIDE SEQUENCE</scope>
</reference>
<name>A0A0E9VNG7_ANGAN</name>
<reference evidence="1" key="1">
    <citation type="submission" date="2014-11" db="EMBL/GenBank/DDBJ databases">
        <authorList>
            <person name="Amaro Gonzalez C."/>
        </authorList>
    </citation>
    <scope>NUCLEOTIDE SEQUENCE</scope>
</reference>